<dbReference type="Gene3D" id="3.90.226.10">
    <property type="entry name" value="2-enoyl-CoA Hydratase, Chain A, domain 1"/>
    <property type="match status" value="1"/>
</dbReference>
<name>A0A098VN16_9MICR</name>
<dbReference type="GeneID" id="25260678"/>
<keyword evidence="1" id="KW-0472">Membrane</keyword>
<dbReference type="VEuPathDB" id="MicrosporidiaDB:DI09_6p460"/>
<dbReference type="GO" id="GO:0006635">
    <property type="term" value="P:fatty acid beta-oxidation"/>
    <property type="evidence" value="ECO:0007669"/>
    <property type="project" value="TreeGrafter"/>
</dbReference>
<dbReference type="EMBL" id="JMKJ01000579">
    <property type="protein sequence ID" value="KGG50462.1"/>
    <property type="molecule type" value="Genomic_DNA"/>
</dbReference>
<evidence type="ECO:0000313" key="3">
    <source>
        <dbReference type="Proteomes" id="UP000029725"/>
    </source>
</evidence>
<dbReference type="Proteomes" id="UP000029725">
    <property type="component" value="Unassembled WGS sequence"/>
</dbReference>
<dbReference type="RefSeq" id="XP_013236889.1">
    <property type="nucleotide sequence ID" value="XM_013381435.1"/>
</dbReference>
<dbReference type="HOGENOM" id="CLU_1098726_0_0_1"/>
<comment type="caution">
    <text evidence="2">The sequence shown here is derived from an EMBL/GenBank/DDBJ whole genome shotgun (WGS) entry which is preliminary data.</text>
</comment>
<evidence type="ECO:0000313" key="2">
    <source>
        <dbReference type="EMBL" id="KGG50462.1"/>
    </source>
</evidence>
<gene>
    <name evidence="2" type="ORF">DI09_6p460</name>
</gene>
<dbReference type="AlphaFoldDB" id="A0A098VN16"/>
<dbReference type="PANTHER" id="PTHR11941:SF54">
    <property type="entry name" value="ENOYL-COA HYDRATASE, MITOCHONDRIAL"/>
    <property type="match status" value="1"/>
</dbReference>
<dbReference type="InterPro" id="IPR029045">
    <property type="entry name" value="ClpP/crotonase-like_dom_sf"/>
</dbReference>
<feature type="transmembrane region" description="Helical" evidence="1">
    <location>
        <begin position="159"/>
        <end position="181"/>
    </location>
</feature>
<protein>
    <submittedName>
        <fullName evidence="2">Mitochondrial enoyl-CoA hydratase</fullName>
    </submittedName>
</protein>
<evidence type="ECO:0000256" key="1">
    <source>
        <dbReference type="SAM" id="Phobius"/>
    </source>
</evidence>
<keyword evidence="3" id="KW-1185">Reference proteome</keyword>
<dbReference type="InterPro" id="IPR001753">
    <property type="entry name" value="Enoyl-CoA_hydra/iso"/>
</dbReference>
<proteinExistence type="predicted"/>
<accession>A0A098VN16</accession>
<reference evidence="2 3" key="1">
    <citation type="submission" date="2014-04" db="EMBL/GenBank/DDBJ databases">
        <title>A new species of microsporidia sheds light on the evolution of extreme parasitism.</title>
        <authorList>
            <person name="Haag K.L."/>
            <person name="James T.Y."/>
            <person name="Larsson R."/>
            <person name="Schaer T.M."/>
            <person name="Refardt D."/>
            <person name="Pombert J.-F."/>
            <person name="Ebert D."/>
        </authorList>
    </citation>
    <scope>NUCLEOTIDE SEQUENCE [LARGE SCALE GENOMIC DNA]</scope>
    <source>
        <strain evidence="2 3">UGP3</strain>
        <tissue evidence="2">Spores</tissue>
    </source>
</reference>
<dbReference type="GO" id="GO:0003824">
    <property type="term" value="F:catalytic activity"/>
    <property type="evidence" value="ECO:0007669"/>
    <property type="project" value="UniProtKB-ARBA"/>
</dbReference>
<dbReference type="OrthoDB" id="2018133at2759"/>
<dbReference type="PANTHER" id="PTHR11941">
    <property type="entry name" value="ENOYL-COA HYDRATASE-RELATED"/>
    <property type="match status" value="1"/>
</dbReference>
<sequence>MCYLIQIEVDVVSLTAICAQKDANFIEGKIFRQKFMINFKVAVRHLSGAGPSPSGGLVLFSKHGSVGLVKLNRPESLNSLSSVLFDELLTCLKKCDLDTSIGAIVLTGSEKAFAGSIFILNMGLAGADIKEMSERTFSKNINENFLGNWSEIQKIRKPIIAAVNGFAVSPAHLILVAWGWLRACHDVRYDICRVAGKIWSARNQTWHDSWIFPSETLVDESIKVAETISEYSKLTVSLAKEAINSGLSLFDDF</sequence>
<dbReference type="CDD" id="cd06558">
    <property type="entry name" value="crotonase-like"/>
    <property type="match status" value="1"/>
</dbReference>
<dbReference type="Pfam" id="PF00378">
    <property type="entry name" value="ECH_1"/>
    <property type="match status" value="1"/>
</dbReference>
<organism evidence="2 3">
    <name type="scientific">Mitosporidium daphniae</name>
    <dbReference type="NCBI Taxonomy" id="1485682"/>
    <lineage>
        <taxon>Eukaryota</taxon>
        <taxon>Fungi</taxon>
        <taxon>Fungi incertae sedis</taxon>
        <taxon>Microsporidia</taxon>
        <taxon>Mitosporidium</taxon>
    </lineage>
</organism>
<dbReference type="SUPFAM" id="SSF52096">
    <property type="entry name" value="ClpP/crotonase"/>
    <property type="match status" value="1"/>
</dbReference>
<keyword evidence="1" id="KW-0812">Transmembrane</keyword>
<keyword evidence="1" id="KW-1133">Transmembrane helix</keyword>
<dbReference type="GO" id="GO:0005739">
    <property type="term" value="C:mitochondrion"/>
    <property type="evidence" value="ECO:0007669"/>
    <property type="project" value="TreeGrafter"/>
</dbReference>